<organism evidence="2 3">
    <name type="scientific">Pedobacter cryoconitis</name>
    <dbReference type="NCBI Taxonomy" id="188932"/>
    <lineage>
        <taxon>Bacteria</taxon>
        <taxon>Pseudomonadati</taxon>
        <taxon>Bacteroidota</taxon>
        <taxon>Sphingobacteriia</taxon>
        <taxon>Sphingobacteriales</taxon>
        <taxon>Sphingobacteriaceae</taxon>
        <taxon>Pedobacter</taxon>
    </lineage>
</organism>
<feature type="chain" id="PRO_5016459601" description="Lipoprotein" evidence="1">
    <location>
        <begin position="21"/>
        <end position="171"/>
    </location>
</feature>
<evidence type="ECO:0000313" key="3">
    <source>
        <dbReference type="Proteomes" id="UP000249754"/>
    </source>
</evidence>
<gene>
    <name evidence="2" type="ORF">LY11_02554</name>
</gene>
<dbReference type="RefSeq" id="WP_146610843.1">
    <property type="nucleotide sequence ID" value="NZ_QLLR01000011.1"/>
</dbReference>
<comment type="caution">
    <text evidence="2">The sequence shown here is derived from an EMBL/GenBank/DDBJ whole genome shotgun (WGS) entry which is preliminary data.</text>
</comment>
<proteinExistence type="predicted"/>
<evidence type="ECO:0000256" key="1">
    <source>
        <dbReference type="SAM" id="SignalP"/>
    </source>
</evidence>
<feature type="signal peptide" evidence="1">
    <location>
        <begin position="1"/>
        <end position="20"/>
    </location>
</feature>
<accession>A0A327SNZ7</accession>
<dbReference type="Proteomes" id="UP000249754">
    <property type="component" value="Unassembled WGS sequence"/>
</dbReference>
<evidence type="ECO:0008006" key="4">
    <source>
        <dbReference type="Google" id="ProtNLM"/>
    </source>
</evidence>
<dbReference type="PROSITE" id="PS51257">
    <property type="entry name" value="PROKAR_LIPOPROTEIN"/>
    <property type="match status" value="1"/>
</dbReference>
<dbReference type="EMBL" id="QLLR01000011">
    <property type="protein sequence ID" value="RAJ30212.1"/>
    <property type="molecule type" value="Genomic_DNA"/>
</dbReference>
<reference evidence="2 3" key="1">
    <citation type="submission" date="2018-06" db="EMBL/GenBank/DDBJ databases">
        <title>Genomic Encyclopedia of Archaeal and Bacterial Type Strains, Phase II (KMG-II): from individual species to whole genera.</title>
        <authorList>
            <person name="Goeker M."/>
        </authorList>
    </citation>
    <scope>NUCLEOTIDE SEQUENCE [LARGE SCALE GENOMIC DNA]</scope>
    <source>
        <strain evidence="2 3">DSM 14825</strain>
    </source>
</reference>
<protein>
    <recommendedName>
        <fullName evidence="4">Lipoprotein</fullName>
    </recommendedName>
</protein>
<dbReference type="AlphaFoldDB" id="A0A327SNZ7"/>
<sequence length="171" mass="18958">MKRNSTILLLLMTTTMSLLSSCMKTEQEPLPIIEPPAIQIVAFTVVGKDDKQLIQSKTDVVSLTYVSKVSGKEVNIPNSVYQVPEGPLTEPLKKYNGIFIGSDLRQHAISSQNTESELEFAVNGKKIGIISYECDLTQGANLKTKSFKFNGESIVADEYKEMPPLYVIKLK</sequence>
<evidence type="ECO:0000313" key="2">
    <source>
        <dbReference type="EMBL" id="RAJ30212.1"/>
    </source>
</evidence>
<keyword evidence="1" id="KW-0732">Signal</keyword>
<name>A0A327SNZ7_9SPHI</name>